<feature type="compositionally biased region" description="Polar residues" evidence="1">
    <location>
        <begin position="1"/>
        <end position="18"/>
    </location>
</feature>
<dbReference type="AlphaFoldDB" id="A0A8D9BA11"/>
<evidence type="ECO:0000256" key="1">
    <source>
        <dbReference type="SAM" id="MobiDB-lite"/>
    </source>
</evidence>
<reference evidence="2" key="1">
    <citation type="submission" date="2021-05" db="EMBL/GenBank/DDBJ databases">
        <authorList>
            <person name="Alioto T."/>
            <person name="Alioto T."/>
            <person name="Gomez Garrido J."/>
        </authorList>
    </citation>
    <scope>NUCLEOTIDE SEQUENCE</scope>
</reference>
<proteinExistence type="predicted"/>
<feature type="compositionally biased region" description="Polar residues" evidence="1">
    <location>
        <begin position="135"/>
        <end position="148"/>
    </location>
</feature>
<name>A0A8D9BA11_9HEMI</name>
<feature type="region of interest" description="Disordered" evidence="1">
    <location>
        <begin position="67"/>
        <end position="175"/>
    </location>
</feature>
<dbReference type="EMBL" id="HBUF01622479">
    <property type="protein sequence ID" value="CAG6781328.1"/>
    <property type="molecule type" value="Transcribed_RNA"/>
</dbReference>
<evidence type="ECO:0000313" key="2">
    <source>
        <dbReference type="EMBL" id="CAG6781328.1"/>
    </source>
</evidence>
<organism evidence="2">
    <name type="scientific">Cacopsylla melanoneura</name>
    <dbReference type="NCBI Taxonomy" id="428564"/>
    <lineage>
        <taxon>Eukaryota</taxon>
        <taxon>Metazoa</taxon>
        <taxon>Ecdysozoa</taxon>
        <taxon>Arthropoda</taxon>
        <taxon>Hexapoda</taxon>
        <taxon>Insecta</taxon>
        <taxon>Pterygota</taxon>
        <taxon>Neoptera</taxon>
        <taxon>Paraneoptera</taxon>
        <taxon>Hemiptera</taxon>
        <taxon>Sternorrhyncha</taxon>
        <taxon>Psylloidea</taxon>
        <taxon>Psyllidae</taxon>
        <taxon>Psyllinae</taxon>
        <taxon>Cacopsylla</taxon>
    </lineage>
</organism>
<dbReference type="EMBL" id="HBUF01277132">
    <property type="protein sequence ID" value="CAG6686547.1"/>
    <property type="molecule type" value="Transcribed_RNA"/>
</dbReference>
<feature type="compositionally biased region" description="Basic and acidic residues" evidence="1">
    <location>
        <begin position="150"/>
        <end position="165"/>
    </location>
</feature>
<protein>
    <submittedName>
        <fullName evidence="2">Uncharacterized protein</fullName>
    </submittedName>
</protein>
<sequence length="380" mass="42858">MNSLPGSEQHLIESTTMDENCERDNPEVEEEFQFLSPPLPNTQQVWEETLHLKSPLPSSFELLFPELCNAGSEEEQEEPQSGVPGSTVSPEETEVRVDTSASAAYGRAADEALGRTPRWNPDLSVPPVGGWRDCGTSSASVSNYSETSENSERHRTQEDGNDLDRNAVGSEETGPAPDLRREFLLAFQKSAVKNQILHEVYLLPNRLSAKTRPATGIRKIINNTFTVISFHKDHWHVVHDCAYQSNQCRCAFIQKCAARFGQRVGRRLIPRFKFTIQYAVHTVLYLEKGCRQIDYLQIGRKQWSRHVNQARLVRLCTMPGTLEGKLLEDGELPDSLFCFLECPDRTSGAQTTEDDWKGFQTGAVDLALRMRHIFSKCSIN</sequence>
<accession>A0A8D9BA11</accession>
<feature type="region of interest" description="Disordered" evidence="1">
    <location>
        <begin position="1"/>
        <end position="28"/>
    </location>
</feature>